<keyword evidence="6" id="KW-1185">Reference proteome</keyword>
<evidence type="ECO:0000313" key="6">
    <source>
        <dbReference type="Proteomes" id="UP000003571"/>
    </source>
</evidence>
<dbReference type="Gene3D" id="2.60.40.10">
    <property type="entry name" value="Immunoglobulins"/>
    <property type="match status" value="1"/>
</dbReference>
<accession>H7ENK9</accession>
<evidence type="ECO:0000259" key="3">
    <source>
        <dbReference type="Pfam" id="PF18370"/>
    </source>
</evidence>
<protein>
    <submittedName>
        <fullName evidence="5">Ig domain protein</fullName>
    </submittedName>
</protein>
<sequence>MKRRLLLAAASVFALSVVPAFSAEMGTDFSDEKSDAPWGFSTSGAVLRVSKSAVAGNATPKLEFGMENQKGGRVATKKFSPAVTGKTISVSFDWFPGKINDKGSNPDENGGQVTFIDSDGKTAFALDFTHNGSLSYRAGNGKPVALPFARDDVWYSVSLLFDVRSGKISGTVKDSSSGNSADIAAEVSGGEFSGVIAKMTLTGIRTSGNNITWTTFLDNVNFAVEAISKNSITTVAPLPYARVYTGTAKDVKGLNLPKKVPVTLANGLGADATVSSWKSVGKEWDCEKEGVYTFEGTIPASGIVDNDLNKKAVQYVYNRLPVPETERQAEWLDRGVIAVKAGKGIFVSWRIRADEFKEKLSFNVLKNGTVVAKKLSVANYLDKKGKPGDVYTVETYKDGALSDTAEAKASADSYLSIKVQKPEGGENGDGPYTYSMNDATVGDLDGDGSYEIIVKWYPSDAIDSSKATLTGPTLFDAYKLDGTPLWRIDMGLNLTSGAHYNQIVVADFDGDGKSEVFLKTADATTVYGVTDGKIDTSNVIGVIGNASDNGKWISREGKSRGHVTGGPEYVTFFEGMTGKILDTVEYEFPVGNVSSWGDTWYNRSDRWNACAAYLDGTKPSAVLGRGYYARTAYAAYDLVDGKARLRWSFDSAKEGRGGALGNHNLAVADVDNDGKDEIVAGDLTLDDDGTILYAMDGEMLREKGSHADAIHIGQFDPEVEGLYVWQPREEPAVASLVLHDAATGEAKLVYYAAKDAGRAMAANITKEPGYNFWGAGGSGAEKGGSVYNIYGETLVDRSVVPSMNFKIYWDGDLLHELLDDLAPLDCINLYKFDELSRTLKETVRFTGTHSNNSTKANPSLQADILGDWREEVVVPSDDDTELRIYTTTEPTKYLIYTLMHDPVYRLSVAWQNNGYNQPPCLSFYLGEDISKTVRSKKIPVPSVIYPGRK</sequence>
<feature type="domain" description="Rhamnogalacturonan lyase family 11 C-terminal" evidence="4">
    <location>
        <begin position="414"/>
        <end position="932"/>
    </location>
</feature>
<evidence type="ECO:0000259" key="2">
    <source>
        <dbReference type="Pfam" id="PF07532"/>
    </source>
</evidence>
<dbReference type="PANTHER" id="PTHR43118:SF1">
    <property type="entry name" value="RHAMNOGALACTURONAN LYASE (EUROFUNG)"/>
    <property type="match status" value="1"/>
</dbReference>
<dbReference type="InterPro" id="IPR049366">
    <property type="entry name" value="RGL11_C"/>
</dbReference>
<dbReference type="InterPro" id="IPR034641">
    <property type="entry name" value="RGL11"/>
</dbReference>
<dbReference type="SUPFAM" id="SSF69318">
    <property type="entry name" value="Integrin alpha N-terminal domain"/>
    <property type="match status" value="1"/>
</dbReference>
<dbReference type="InterPro" id="IPR028994">
    <property type="entry name" value="Integrin_alpha_N"/>
</dbReference>
<feature type="domain" description="Rhamnogalacturonan I lyase beta-sheet" evidence="3">
    <location>
        <begin position="327"/>
        <end position="406"/>
    </location>
</feature>
<evidence type="ECO:0000259" key="4">
    <source>
        <dbReference type="Pfam" id="PF21348"/>
    </source>
</evidence>
<evidence type="ECO:0000256" key="1">
    <source>
        <dbReference type="SAM" id="SignalP"/>
    </source>
</evidence>
<dbReference type="OrthoDB" id="9802318at2"/>
<dbReference type="InterPro" id="IPR011081">
    <property type="entry name" value="Big_4"/>
</dbReference>
<dbReference type="AlphaFoldDB" id="H7ENK9"/>
<gene>
    <name evidence="5" type="ORF">TresaDRAFT_0762</name>
</gene>
<dbReference type="eggNOG" id="COG3401">
    <property type="taxonomic scope" value="Bacteria"/>
</dbReference>
<dbReference type="Pfam" id="PF07532">
    <property type="entry name" value="Big_4"/>
    <property type="match status" value="1"/>
</dbReference>
<dbReference type="Pfam" id="PF18370">
    <property type="entry name" value="RGI_lyase"/>
    <property type="match status" value="1"/>
</dbReference>
<evidence type="ECO:0000313" key="5">
    <source>
        <dbReference type="EMBL" id="EIC00937.1"/>
    </source>
</evidence>
<keyword evidence="1" id="KW-0732">Signal</keyword>
<dbReference type="InterPro" id="IPR041624">
    <property type="entry name" value="RGI_lyase"/>
</dbReference>
<organism evidence="5 6">
    <name type="scientific">Treponema saccharophilum DSM 2985</name>
    <dbReference type="NCBI Taxonomy" id="907348"/>
    <lineage>
        <taxon>Bacteria</taxon>
        <taxon>Pseudomonadati</taxon>
        <taxon>Spirochaetota</taxon>
        <taxon>Spirochaetia</taxon>
        <taxon>Spirochaetales</taxon>
        <taxon>Treponemataceae</taxon>
        <taxon>Treponema</taxon>
    </lineage>
</organism>
<dbReference type="Pfam" id="PF21348">
    <property type="entry name" value="RGL11_C"/>
    <property type="match status" value="1"/>
</dbReference>
<dbReference type="PATRIC" id="fig|907348.3.peg.2533"/>
<feature type="chain" id="PRO_5003608808" evidence="1">
    <location>
        <begin position="23"/>
        <end position="949"/>
    </location>
</feature>
<dbReference type="InterPro" id="IPR013783">
    <property type="entry name" value="Ig-like_fold"/>
</dbReference>
<dbReference type="STRING" id="907348.TresaDRAFT_0762"/>
<dbReference type="RefSeq" id="WP_002706119.1">
    <property type="nucleotide sequence ID" value="NZ_AGRW01000053.1"/>
</dbReference>
<comment type="caution">
    <text evidence="5">The sequence shown here is derived from an EMBL/GenBank/DDBJ whole genome shotgun (WGS) entry which is preliminary data.</text>
</comment>
<dbReference type="PANTHER" id="PTHR43118">
    <property type="entry name" value="RHAMNOGALACTURONAN LYASE (EUROFUNG)"/>
    <property type="match status" value="1"/>
</dbReference>
<name>H7ENK9_9SPIR</name>
<feature type="signal peptide" evidence="1">
    <location>
        <begin position="1"/>
        <end position="22"/>
    </location>
</feature>
<proteinExistence type="predicted"/>
<feature type="domain" description="Bacterial Ig-like" evidence="2">
    <location>
        <begin position="243"/>
        <end position="298"/>
    </location>
</feature>
<dbReference type="Proteomes" id="UP000003571">
    <property type="component" value="Unassembled WGS sequence"/>
</dbReference>
<reference evidence="5 6" key="1">
    <citation type="submission" date="2011-09" db="EMBL/GenBank/DDBJ databases">
        <title>The draft genome of Treponema saccharophilum DSM 2985.</title>
        <authorList>
            <consortium name="US DOE Joint Genome Institute (JGI-PGF)"/>
            <person name="Lucas S."/>
            <person name="Copeland A."/>
            <person name="Lapidus A."/>
            <person name="Glavina del Rio T."/>
            <person name="Dalin E."/>
            <person name="Tice H."/>
            <person name="Bruce D."/>
            <person name="Goodwin L."/>
            <person name="Pitluck S."/>
            <person name="Peters L."/>
            <person name="Kyrpides N."/>
            <person name="Mavromatis K."/>
            <person name="Ivanova N."/>
            <person name="Markowitz V."/>
            <person name="Cheng J.-F."/>
            <person name="Hugenholtz P."/>
            <person name="Woyke T."/>
            <person name="Wu D."/>
            <person name="Gronow S."/>
            <person name="Wellnitz S."/>
            <person name="Brambilla E."/>
            <person name="Klenk H.-P."/>
            <person name="Eisen J.A."/>
        </authorList>
    </citation>
    <scope>NUCLEOTIDE SEQUENCE [LARGE SCALE GENOMIC DNA]</scope>
    <source>
        <strain evidence="5 6">DSM 2985</strain>
    </source>
</reference>
<dbReference type="CDD" id="cd10318">
    <property type="entry name" value="RGL11"/>
    <property type="match status" value="1"/>
</dbReference>
<dbReference type="EMBL" id="AGRW01000053">
    <property type="protein sequence ID" value="EIC00937.1"/>
    <property type="molecule type" value="Genomic_DNA"/>
</dbReference>